<keyword evidence="2" id="KW-1133">Transmembrane helix</keyword>
<evidence type="ECO:0000256" key="1">
    <source>
        <dbReference type="SAM" id="MobiDB-lite"/>
    </source>
</evidence>
<dbReference type="InterPro" id="IPR010787">
    <property type="entry name" value="DUF1385"/>
</dbReference>
<sequence>MGEEKSDLSRAFSEDGARKTHVGGQALIEGIMMRGKYNWSVAVREPAGEIYVEEHDLASGRKKNGWLHWPLVRGCRALVESLVLGFKALEIAAEHAFAEEGDEAEESGEGPSRDRAGSPARRPAGSAGAPAGGEGEAPGAAGAFSWKDDFGRPDTMIDALGAQTTLEVVGGPDAAGGEGAGAPCDEGAPEAEKKSFLDQEAEFGKGAMAVSMVLGLVLGVVLFIVAPAFVTNLLVGEYDQNTVLWNVVDGLLRVAVFVFYLWLIGRMAEIKRMFGYHGAEHKTIHCYEHGLPLTPENARSFPRLHVRCGTAFLIMVMIIAILVYTVTPINGLIAAWGVPDGAPKLALVILVRILLMPVIAGISYEITVRWAGSHPENPLVKVVLWPGMQMQYLTTNEPDDGQIECAIAAMQRVLEREEAEAAKVSGAPSSTRGGDGMEQAEPAV</sequence>
<dbReference type="GeneID" id="78358881"/>
<comment type="caution">
    <text evidence="3">The sequence shown here is derived from an EMBL/GenBank/DDBJ whole genome shotgun (WGS) entry which is preliminary data.</text>
</comment>
<accession>A0A369M7F1</accession>
<feature type="compositionally biased region" description="Acidic residues" evidence="1">
    <location>
        <begin position="99"/>
        <end position="108"/>
    </location>
</feature>
<feature type="transmembrane region" description="Helical" evidence="2">
    <location>
        <begin position="207"/>
        <end position="230"/>
    </location>
</feature>
<feature type="region of interest" description="Disordered" evidence="1">
    <location>
        <begin position="171"/>
        <end position="190"/>
    </location>
</feature>
<feature type="transmembrane region" description="Helical" evidence="2">
    <location>
        <begin position="242"/>
        <end position="263"/>
    </location>
</feature>
<protein>
    <submittedName>
        <fullName evidence="3">DUF1385 domain-containing protein</fullName>
    </submittedName>
</protein>
<feature type="region of interest" description="Disordered" evidence="1">
    <location>
        <begin position="99"/>
        <end position="145"/>
    </location>
</feature>
<dbReference type="EMBL" id="PPTS01000002">
    <property type="protein sequence ID" value="RDB66358.1"/>
    <property type="molecule type" value="Genomic_DNA"/>
</dbReference>
<dbReference type="RefSeq" id="WP_114568448.1">
    <property type="nucleotide sequence ID" value="NZ_CABMMS010000002.1"/>
</dbReference>
<dbReference type="PANTHER" id="PTHR42867:SF1">
    <property type="entry name" value="MEMBRANE PROTEIN-RELATED"/>
    <property type="match status" value="1"/>
</dbReference>
<gene>
    <name evidence="3" type="ORF">C1877_04025</name>
</gene>
<dbReference type="Pfam" id="PF07136">
    <property type="entry name" value="DUF1385"/>
    <property type="match status" value="2"/>
</dbReference>
<evidence type="ECO:0000313" key="3">
    <source>
        <dbReference type="EMBL" id="RDB66358.1"/>
    </source>
</evidence>
<dbReference type="OrthoDB" id="9784805at2"/>
<dbReference type="PANTHER" id="PTHR42867">
    <property type="entry name" value="MEMBRANE PROTEIN-RELATED"/>
    <property type="match status" value="1"/>
</dbReference>
<keyword evidence="2" id="KW-0472">Membrane</keyword>
<evidence type="ECO:0000313" key="4">
    <source>
        <dbReference type="Proteomes" id="UP000254000"/>
    </source>
</evidence>
<proteinExistence type="predicted"/>
<dbReference type="Proteomes" id="UP000254000">
    <property type="component" value="Unassembled WGS sequence"/>
</dbReference>
<feature type="compositionally biased region" description="Low complexity" evidence="1">
    <location>
        <begin position="117"/>
        <end position="129"/>
    </location>
</feature>
<feature type="transmembrane region" description="Helical" evidence="2">
    <location>
        <begin position="304"/>
        <end position="325"/>
    </location>
</feature>
<feature type="region of interest" description="Disordered" evidence="1">
    <location>
        <begin position="419"/>
        <end position="444"/>
    </location>
</feature>
<organism evidence="3 4">
    <name type="scientific">Gordonibacter pamelaeae</name>
    <dbReference type="NCBI Taxonomy" id="471189"/>
    <lineage>
        <taxon>Bacteria</taxon>
        <taxon>Bacillati</taxon>
        <taxon>Actinomycetota</taxon>
        <taxon>Coriobacteriia</taxon>
        <taxon>Eggerthellales</taxon>
        <taxon>Eggerthellaceae</taxon>
        <taxon>Gordonibacter</taxon>
    </lineage>
</organism>
<evidence type="ECO:0000256" key="2">
    <source>
        <dbReference type="SAM" id="Phobius"/>
    </source>
</evidence>
<reference evidence="3 4" key="1">
    <citation type="journal article" date="2018" name="Elife">
        <title>Discovery and characterization of a prevalent human gut bacterial enzyme sufficient for the inactivation of a family of plant toxins.</title>
        <authorList>
            <person name="Koppel N."/>
            <person name="Bisanz J.E."/>
            <person name="Pandelia M.E."/>
            <person name="Turnbaugh P.J."/>
            <person name="Balskus E.P."/>
        </authorList>
    </citation>
    <scope>NUCLEOTIDE SEQUENCE [LARGE SCALE GENOMIC DNA]</scope>
    <source>
        <strain evidence="3 4">3C</strain>
    </source>
</reference>
<dbReference type="AlphaFoldDB" id="A0A369M7F1"/>
<name>A0A369M7F1_9ACTN</name>
<keyword evidence="2" id="KW-0812">Transmembrane</keyword>
<keyword evidence="4" id="KW-1185">Reference proteome</keyword>
<feature type="transmembrane region" description="Helical" evidence="2">
    <location>
        <begin position="345"/>
        <end position="364"/>
    </location>
</feature>